<gene>
    <name evidence="1" type="ORF">DB88DRAFT_470589</name>
</gene>
<sequence length="363" mass="39736">MSTMEIHTDIGSVITSLGLTEADTGKLREFDREVRGVDGGNIAYLTVDSDSGFWSLQTERDDLIRYSYMNRRQEGSKQVKQWRSFVIKEGAILERAGDKWRQALSSLRVGEGESVHGMEEYPTLPMEVVEALCAAVAVTRRSAWVDSEGGGRRSSTMDDVTKFVTEWVYKAANPSRPPPVLASNHKAEAKAAEAAKAEWRIARIASTLPFMAMSDEAGSPQSGNQAAGFANASTGLSSGKETLKWEPRSAWVEDLAKTMEGTHTVRESVDSQATLCLWNPARPTIGMELSQLTEGGAWIAEMIQWSLNNEGELHPAPTFAIAIPEALKEWAKAALAHTQVSRAETISVDTRSPISSFLDSVNR</sequence>
<dbReference type="EMBL" id="JAODAN010000001">
    <property type="protein sequence ID" value="KAK1928035.1"/>
    <property type="molecule type" value="Genomic_DNA"/>
</dbReference>
<dbReference type="AlphaFoldDB" id="A0AAD9FXF4"/>
<dbReference type="Proteomes" id="UP001182556">
    <property type="component" value="Unassembled WGS sequence"/>
</dbReference>
<comment type="caution">
    <text evidence="1">The sequence shown here is derived from an EMBL/GenBank/DDBJ whole genome shotgun (WGS) entry which is preliminary data.</text>
</comment>
<evidence type="ECO:0000313" key="2">
    <source>
        <dbReference type="Proteomes" id="UP001182556"/>
    </source>
</evidence>
<proteinExistence type="predicted"/>
<organism evidence="1 2">
    <name type="scientific">Papiliotrema laurentii</name>
    <name type="common">Cryptococcus laurentii</name>
    <dbReference type="NCBI Taxonomy" id="5418"/>
    <lineage>
        <taxon>Eukaryota</taxon>
        <taxon>Fungi</taxon>
        <taxon>Dikarya</taxon>
        <taxon>Basidiomycota</taxon>
        <taxon>Agaricomycotina</taxon>
        <taxon>Tremellomycetes</taxon>
        <taxon>Tremellales</taxon>
        <taxon>Rhynchogastremaceae</taxon>
        <taxon>Papiliotrema</taxon>
    </lineage>
</organism>
<reference evidence="1" key="1">
    <citation type="submission" date="2023-02" db="EMBL/GenBank/DDBJ databases">
        <title>Identification and recombinant expression of a fungal hydrolase from Papiliotrema laurentii that hydrolyzes apple cutin and clears colloidal polyester polyurethane.</title>
        <authorList>
            <consortium name="DOE Joint Genome Institute"/>
            <person name="Roman V.A."/>
            <person name="Bojanowski C."/>
            <person name="Crable B.R."/>
            <person name="Wagner D.N."/>
            <person name="Hung C.S."/>
            <person name="Nadeau L.J."/>
            <person name="Schratz L."/>
            <person name="Haridas S."/>
            <person name="Pangilinan J."/>
            <person name="Lipzen A."/>
            <person name="Na H."/>
            <person name="Yan M."/>
            <person name="Ng V."/>
            <person name="Grigoriev I.V."/>
            <person name="Spatafora J.W."/>
            <person name="Barlow D."/>
            <person name="Biffinger J."/>
            <person name="Kelley-Loughnane N."/>
            <person name="Varaljay V.A."/>
            <person name="Crookes-Goodson W.J."/>
        </authorList>
    </citation>
    <scope>NUCLEOTIDE SEQUENCE</scope>
    <source>
        <strain evidence="1">5307AH</strain>
    </source>
</reference>
<name>A0AAD9FXF4_PAPLA</name>
<accession>A0AAD9FXF4</accession>
<evidence type="ECO:0000313" key="1">
    <source>
        <dbReference type="EMBL" id="KAK1928035.1"/>
    </source>
</evidence>
<protein>
    <submittedName>
        <fullName evidence="1">Uncharacterized protein</fullName>
    </submittedName>
</protein>
<keyword evidence="2" id="KW-1185">Reference proteome</keyword>